<proteinExistence type="predicted"/>
<evidence type="ECO:0008006" key="3">
    <source>
        <dbReference type="Google" id="ProtNLM"/>
    </source>
</evidence>
<dbReference type="PANTHER" id="PTHR31790">
    <property type="entry name" value="OS02G0783600 PROTEIN"/>
    <property type="match status" value="1"/>
</dbReference>
<protein>
    <recommendedName>
        <fullName evidence="3">F-box associated domain-containing protein</fullName>
    </recommendedName>
</protein>
<evidence type="ECO:0000313" key="2">
    <source>
        <dbReference type="Proteomes" id="UP001386955"/>
    </source>
</evidence>
<dbReference type="Proteomes" id="UP001386955">
    <property type="component" value="Unassembled WGS sequence"/>
</dbReference>
<sequence>MTGSSVTVTLSADDHHLSGGFDMQNHKYSNNDDPCHKICGVVGWCNGLVCLNSYEFTDNNLIYTFRLWNPATRKTYADPHCVLVLPAEEYASGACGFGYDNLTHAYKLVLVKFCLGSPESIEVRVCTIPQHHSWTWTKIQNFPAEAIRTHTSGIYGATDQFALWQMKEFGNENSWTLLFNLSHLDLQIDQMACYLKPMRILENGAILIIHRTFCQEQEELGRHWRSILYNGRDKTVKHAEILGNIGWIFPRQCVQSMAFFGRSN</sequence>
<dbReference type="AlphaFoldDB" id="A0AAN9XPM4"/>
<gene>
    <name evidence="1" type="ORF">VNO78_12191</name>
</gene>
<dbReference type="EMBL" id="JAYMYS010000003">
    <property type="protein sequence ID" value="KAK7400882.1"/>
    <property type="molecule type" value="Genomic_DNA"/>
</dbReference>
<organism evidence="1 2">
    <name type="scientific">Psophocarpus tetragonolobus</name>
    <name type="common">Winged bean</name>
    <name type="synonym">Dolichos tetragonolobus</name>
    <dbReference type="NCBI Taxonomy" id="3891"/>
    <lineage>
        <taxon>Eukaryota</taxon>
        <taxon>Viridiplantae</taxon>
        <taxon>Streptophyta</taxon>
        <taxon>Embryophyta</taxon>
        <taxon>Tracheophyta</taxon>
        <taxon>Spermatophyta</taxon>
        <taxon>Magnoliopsida</taxon>
        <taxon>eudicotyledons</taxon>
        <taxon>Gunneridae</taxon>
        <taxon>Pentapetalae</taxon>
        <taxon>rosids</taxon>
        <taxon>fabids</taxon>
        <taxon>Fabales</taxon>
        <taxon>Fabaceae</taxon>
        <taxon>Papilionoideae</taxon>
        <taxon>50 kb inversion clade</taxon>
        <taxon>NPAAA clade</taxon>
        <taxon>indigoferoid/millettioid clade</taxon>
        <taxon>Phaseoleae</taxon>
        <taxon>Psophocarpus</taxon>
    </lineage>
</organism>
<name>A0AAN9XPM4_PSOTE</name>
<reference evidence="1 2" key="1">
    <citation type="submission" date="2024-01" db="EMBL/GenBank/DDBJ databases">
        <title>The genomes of 5 underutilized Papilionoideae crops provide insights into root nodulation and disease resistanc.</title>
        <authorList>
            <person name="Jiang F."/>
        </authorList>
    </citation>
    <scope>NUCLEOTIDE SEQUENCE [LARGE SCALE GENOMIC DNA]</scope>
    <source>
        <strain evidence="1">DUOXIRENSHENG_FW03</strain>
        <tissue evidence="1">Leaves</tissue>
    </source>
</reference>
<dbReference type="InterPro" id="IPR052361">
    <property type="entry name" value="F-box_domain"/>
</dbReference>
<evidence type="ECO:0000313" key="1">
    <source>
        <dbReference type="EMBL" id="KAK7400882.1"/>
    </source>
</evidence>
<keyword evidence="2" id="KW-1185">Reference proteome</keyword>
<accession>A0AAN9XPM4</accession>
<comment type="caution">
    <text evidence="1">The sequence shown here is derived from an EMBL/GenBank/DDBJ whole genome shotgun (WGS) entry which is preliminary data.</text>
</comment>
<dbReference type="PANTHER" id="PTHR31790:SF526">
    <property type="entry name" value="OS12G0618150 PROTEIN"/>
    <property type="match status" value="1"/>
</dbReference>